<name>A0AAD7EEW3_9AGAR</name>
<dbReference type="InterPro" id="IPR007728">
    <property type="entry name" value="Pre-SET_dom"/>
</dbReference>
<keyword evidence="4" id="KW-0808">Transferase</keyword>
<reference evidence="12" key="1">
    <citation type="submission" date="2023-03" db="EMBL/GenBank/DDBJ databases">
        <title>Massive genome expansion in bonnet fungi (Mycena s.s.) driven by repeated elements and novel gene families across ecological guilds.</title>
        <authorList>
            <consortium name="Lawrence Berkeley National Laboratory"/>
            <person name="Harder C.B."/>
            <person name="Miyauchi S."/>
            <person name="Viragh M."/>
            <person name="Kuo A."/>
            <person name="Thoen E."/>
            <person name="Andreopoulos B."/>
            <person name="Lu D."/>
            <person name="Skrede I."/>
            <person name="Drula E."/>
            <person name="Henrissat B."/>
            <person name="Morin E."/>
            <person name="Kohler A."/>
            <person name="Barry K."/>
            <person name="LaButti K."/>
            <person name="Morin E."/>
            <person name="Salamov A."/>
            <person name="Lipzen A."/>
            <person name="Mereny Z."/>
            <person name="Hegedus B."/>
            <person name="Baldrian P."/>
            <person name="Stursova M."/>
            <person name="Weitz H."/>
            <person name="Taylor A."/>
            <person name="Grigoriev I.V."/>
            <person name="Nagy L.G."/>
            <person name="Martin F."/>
            <person name="Kauserud H."/>
        </authorList>
    </citation>
    <scope>NUCLEOTIDE SEQUENCE</scope>
    <source>
        <strain evidence="12">CBHHK002</strain>
    </source>
</reference>
<accession>A0AAD7EEW3</accession>
<evidence type="ECO:0000256" key="4">
    <source>
        <dbReference type="ARBA" id="ARBA00022679"/>
    </source>
</evidence>
<dbReference type="GO" id="GO:0005694">
    <property type="term" value="C:chromosome"/>
    <property type="evidence" value="ECO:0007669"/>
    <property type="project" value="UniProtKB-SubCell"/>
</dbReference>
<keyword evidence="7" id="KW-0862">Zinc</keyword>
<evidence type="ECO:0000259" key="10">
    <source>
        <dbReference type="PROSITE" id="PS50867"/>
    </source>
</evidence>
<feature type="region of interest" description="Disordered" evidence="8">
    <location>
        <begin position="1"/>
        <end position="278"/>
    </location>
</feature>
<evidence type="ECO:0000256" key="7">
    <source>
        <dbReference type="ARBA" id="ARBA00022833"/>
    </source>
</evidence>
<dbReference type="PROSITE" id="PS50868">
    <property type="entry name" value="POST_SET"/>
    <property type="match status" value="1"/>
</dbReference>
<keyword evidence="5" id="KW-0949">S-adenosyl-L-methionine</keyword>
<evidence type="ECO:0000313" key="13">
    <source>
        <dbReference type="Proteomes" id="UP001218218"/>
    </source>
</evidence>
<dbReference type="SMART" id="SM00317">
    <property type="entry name" value="SET"/>
    <property type="match status" value="1"/>
</dbReference>
<dbReference type="AlphaFoldDB" id="A0AAD7EEW3"/>
<feature type="compositionally biased region" description="Pro residues" evidence="8">
    <location>
        <begin position="187"/>
        <end position="196"/>
    </location>
</feature>
<comment type="caution">
    <text evidence="12">The sequence shown here is derived from an EMBL/GenBank/DDBJ whole genome shotgun (WGS) entry which is preliminary data.</text>
</comment>
<feature type="domain" description="Pre-SET" evidence="10">
    <location>
        <begin position="437"/>
        <end position="507"/>
    </location>
</feature>
<dbReference type="GO" id="GO:0008270">
    <property type="term" value="F:zinc ion binding"/>
    <property type="evidence" value="ECO:0007669"/>
    <property type="project" value="InterPro"/>
</dbReference>
<feature type="domain" description="Post-SET" evidence="11">
    <location>
        <begin position="657"/>
        <end position="673"/>
    </location>
</feature>
<dbReference type="InterPro" id="IPR003616">
    <property type="entry name" value="Post-SET_dom"/>
</dbReference>
<dbReference type="Proteomes" id="UP001218218">
    <property type="component" value="Unassembled WGS sequence"/>
</dbReference>
<evidence type="ECO:0000256" key="2">
    <source>
        <dbReference type="ARBA" id="ARBA00022454"/>
    </source>
</evidence>
<evidence type="ECO:0000256" key="3">
    <source>
        <dbReference type="ARBA" id="ARBA00022603"/>
    </source>
</evidence>
<organism evidence="12 13">
    <name type="scientific">Mycena albidolilacea</name>
    <dbReference type="NCBI Taxonomy" id="1033008"/>
    <lineage>
        <taxon>Eukaryota</taxon>
        <taxon>Fungi</taxon>
        <taxon>Dikarya</taxon>
        <taxon>Basidiomycota</taxon>
        <taxon>Agaricomycotina</taxon>
        <taxon>Agaricomycetes</taxon>
        <taxon>Agaricomycetidae</taxon>
        <taxon>Agaricales</taxon>
        <taxon>Marasmiineae</taxon>
        <taxon>Mycenaceae</taxon>
        <taxon>Mycena</taxon>
    </lineage>
</organism>
<dbReference type="SMART" id="SM00468">
    <property type="entry name" value="PreSET"/>
    <property type="match status" value="1"/>
</dbReference>
<evidence type="ECO:0000256" key="6">
    <source>
        <dbReference type="ARBA" id="ARBA00022723"/>
    </source>
</evidence>
<evidence type="ECO:0000256" key="1">
    <source>
        <dbReference type="ARBA" id="ARBA00004286"/>
    </source>
</evidence>
<dbReference type="InterPro" id="IPR046341">
    <property type="entry name" value="SET_dom_sf"/>
</dbReference>
<dbReference type="Gene3D" id="2.170.270.10">
    <property type="entry name" value="SET domain"/>
    <property type="match status" value="1"/>
</dbReference>
<feature type="domain" description="SET" evidence="9">
    <location>
        <begin position="510"/>
        <end position="636"/>
    </location>
</feature>
<protein>
    <recommendedName>
        <fullName evidence="14">SET domain-containing protein</fullName>
    </recommendedName>
</protein>
<keyword evidence="6" id="KW-0479">Metal-binding</keyword>
<dbReference type="PROSITE" id="PS50280">
    <property type="entry name" value="SET"/>
    <property type="match status" value="1"/>
</dbReference>
<evidence type="ECO:0008006" key="14">
    <source>
        <dbReference type="Google" id="ProtNLM"/>
    </source>
</evidence>
<gene>
    <name evidence="12" type="ORF">DFH08DRAFT_926828</name>
</gene>
<dbReference type="PROSITE" id="PS50867">
    <property type="entry name" value="PRE_SET"/>
    <property type="match status" value="1"/>
</dbReference>
<comment type="subcellular location">
    <subcellularLocation>
        <location evidence="1">Chromosome</location>
    </subcellularLocation>
</comment>
<dbReference type="GO" id="GO:0032259">
    <property type="term" value="P:methylation"/>
    <property type="evidence" value="ECO:0007669"/>
    <property type="project" value="UniProtKB-KW"/>
</dbReference>
<keyword evidence="2" id="KW-0158">Chromosome</keyword>
<evidence type="ECO:0000313" key="12">
    <source>
        <dbReference type="EMBL" id="KAJ7318152.1"/>
    </source>
</evidence>
<dbReference type="GO" id="GO:0005634">
    <property type="term" value="C:nucleus"/>
    <property type="evidence" value="ECO:0007669"/>
    <property type="project" value="InterPro"/>
</dbReference>
<keyword evidence="13" id="KW-1185">Reference proteome</keyword>
<dbReference type="InterPro" id="IPR050973">
    <property type="entry name" value="H3K9_Histone-Lys_N-MTase"/>
</dbReference>
<proteinExistence type="predicted"/>
<dbReference type="Pfam" id="PF05033">
    <property type="entry name" value="Pre-SET"/>
    <property type="match status" value="1"/>
</dbReference>
<dbReference type="PANTHER" id="PTHR46223">
    <property type="entry name" value="HISTONE-LYSINE N-METHYLTRANSFERASE SUV39H"/>
    <property type="match status" value="1"/>
</dbReference>
<evidence type="ECO:0000256" key="8">
    <source>
        <dbReference type="SAM" id="MobiDB-lite"/>
    </source>
</evidence>
<evidence type="ECO:0000259" key="9">
    <source>
        <dbReference type="PROSITE" id="PS50280"/>
    </source>
</evidence>
<dbReference type="PANTHER" id="PTHR46223:SF4">
    <property type="entry name" value="HISTONE-LYSINE N-METHYLTRANSFERASE-RELATED"/>
    <property type="match status" value="1"/>
</dbReference>
<evidence type="ECO:0000256" key="5">
    <source>
        <dbReference type="ARBA" id="ARBA00022691"/>
    </source>
</evidence>
<sequence length="674" mass="73440">MKAKRMKKMLDALQGKSGAVAAAVTSTSQQRAASAAAVTTNSESGMDIDDTAGAALTGTPSVDKSPIDDLRRSPKLTLDGTPSPNPLGGPISSPAPARDDETTQMEVDSGGEVPLPLEPPSVPEANASPAVIESVAASSEEGDQGSAVEEGPPSSTVPTHHHQSAAPTHERRSYDDEEVYDLEYIGPPAPVAPPVADPEEAAVEELVAPTSASNSPPQDDMNAASEPAPDVTSSSTPSERDLVEPSDDESSAVSASSKPLLRRSSRRSSSSVSIDPLDFLSNDRENASISRGISPDDIPDDSLSLSPMSDHFFDTIDDTSLSSVESTTATQYPIITWQSYKQDLKNFQPTVYYARDLVSKLHDYIHSFDPSFRMLPHMRHVFESAIRENTADDEPDAPWIEILNDVDDEPAPPWEFYYSNKLWIGEGIEPSDMTKLVGCDCIGRCDPKSKTCSCLLRQKEYSTGYFDNGFAYDNKGRVKTHGVPIFECNSLCACDNDECKNRVVQHGRQCHIAIKKTADKGWGVFATRRIPKGTFIGVYAGEFLRDDVCERRGLVYDKSGRTYLLNNDWYYLQGLDNDEDIEYTVDAYHAGNNHSCDPNCKVSPFYIDEPDIMKSAIALFSSRDVPAGEELCFAYDGYDPDNPDDDEAILKGSKSITKNKCFCGAARCRGYMFG</sequence>
<dbReference type="SUPFAM" id="SSF82199">
    <property type="entry name" value="SET domain"/>
    <property type="match status" value="1"/>
</dbReference>
<dbReference type="InterPro" id="IPR001214">
    <property type="entry name" value="SET_dom"/>
</dbReference>
<evidence type="ECO:0000259" key="11">
    <source>
        <dbReference type="PROSITE" id="PS50868"/>
    </source>
</evidence>
<dbReference type="GO" id="GO:0046974">
    <property type="term" value="F:histone H3K9 methyltransferase activity"/>
    <property type="evidence" value="ECO:0007669"/>
    <property type="project" value="TreeGrafter"/>
</dbReference>
<feature type="compositionally biased region" description="Low complexity" evidence="8">
    <location>
        <begin position="19"/>
        <end position="40"/>
    </location>
</feature>
<dbReference type="Pfam" id="PF00856">
    <property type="entry name" value="SET"/>
    <property type="match status" value="1"/>
</dbReference>
<dbReference type="EMBL" id="JARIHO010000059">
    <property type="protein sequence ID" value="KAJ7318152.1"/>
    <property type="molecule type" value="Genomic_DNA"/>
</dbReference>
<keyword evidence="3" id="KW-0489">Methyltransferase</keyword>